<dbReference type="PATRIC" id="fig|1618557.3.peg.644"/>
<evidence type="ECO:0000256" key="3">
    <source>
        <dbReference type="ARBA" id="ARBA00022679"/>
    </source>
</evidence>
<dbReference type="PROSITE" id="PS01348">
    <property type="entry name" value="MRAY_2"/>
    <property type="match status" value="1"/>
</dbReference>
<comment type="caution">
    <text evidence="9">The sequence shown here is derived from an EMBL/GenBank/DDBJ whole genome shotgun (WGS) entry which is preliminary data.</text>
</comment>
<keyword evidence="7" id="KW-0131">Cell cycle</keyword>
<evidence type="ECO:0000313" key="10">
    <source>
        <dbReference type="Proteomes" id="UP000034669"/>
    </source>
</evidence>
<evidence type="ECO:0000256" key="7">
    <source>
        <dbReference type="HAMAP-Rule" id="MF_00038"/>
    </source>
</evidence>
<dbReference type="GO" id="GO:0005886">
    <property type="term" value="C:plasma membrane"/>
    <property type="evidence" value="ECO:0007669"/>
    <property type="project" value="UniProtKB-SubCell"/>
</dbReference>
<keyword evidence="7 8" id="KW-0460">Magnesium</keyword>
<dbReference type="PANTHER" id="PTHR22926:SF5">
    <property type="entry name" value="PHOSPHO-N-ACETYLMURAMOYL-PENTAPEPTIDE-TRANSFERASE HOMOLOG"/>
    <property type="match status" value="1"/>
</dbReference>
<feature type="transmembrane region" description="Helical" evidence="7">
    <location>
        <begin position="102"/>
        <end position="121"/>
    </location>
</feature>
<dbReference type="GO" id="GO:0008360">
    <property type="term" value="P:regulation of cell shape"/>
    <property type="evidence" value="ECO:0007669"/>
    <property type="project" value="UniProtKB-KW"/>
</dbReference>
<dbReference type="InterPro" id="IPR003524">
    <property type="entry name" value="PNAcMuramoyl-5peptid_Trfase"/>
</dbReference>
<keyword evidence="5 7" id="KW-1133">Transmembrane helix</keyword>
<evidence type="ECO:0000256" key="5">
    <source>
        <dbReference type="ARBA" id="ARBA00022989"/>
    </source>
</evidence>
<dbReference type="GO" id="GO:0051301">
    <property type="term" value="P:cell division"/>
    <property type="evidence" value="ECO:0007669"/>
    <property type="project" value="UniProtKB-KW"/>
</dbReference>
<feature type="transmembrane region" description="Helical" evidence="7">
    <location>
        <begin position="141"/>
        <end position="159"/>
    </location>
</feature>
<keyword evidence="7 8" id="KW-0479">Metal-binding</keyword>
<evidence type="ECO:0000313" key="9">
    <source>
        <dbReference type="EMBL" id="KKS90578.1"/>
    </source>
</evidence>
<keyword evidence="7" id="KW-0133">Cell shape</keyword>
<comment type="pathway">
    <text evidence="7">Cell wall biogenesis; peptidoglycan biosynthesis.</text>
</comment>
<feature type="transmembrane region" description="Helical" evidence="7">
    <location>
        <begin position="6"/>
        <end position="27"/>
    </location>
</feature>
<comment type="similarity">
    <text evidence="2 7">Belongs to the glycosyltransferase 4 family. MraY subfamily.</text>
</comment>
<feature type="transmembrane region" description="Helical" evidence="7">
    <location>
        <begin position="61"/>
        <end position="82"/>
    </location>
</feature>
<dbReference type="Proteomes" id="UP000034669">
    <property type="component" value="Unassembled WGS sequence"/>
</dbReference>
<feature type="transmembrane region" description="Helical" evidence="7">
    <location>
        <begin position="199"/>
        <end position="218"/>
    </location>
</feature>
<comment type="function">
    <text evidence="7">Catalyzes the initial step of the lipid cycle reactions in the biosynthesis of the cell wall peptidoglycan: transfers peptidoglycan precursor phospho-MurNAc-pentapeptide from UDP-MurNAc-pentapeptide onto the lipid carrier undecaprenyl phosphate, yielding undecaprenyl-pyrophosphoryl-MurNAc-pentapeptide, known as lipid I.</text>
</comment>
<evidence type="ECO:0000256" key="8">
    <source>
        <dbReference type="PIRSR" id="PIRSR600715-1"/>
    </source>
</evidence>
<keyword evidence="7" id="KW-1003">Cell membrane</keyword>
<reference evidence="9 10" key="1">
    <citation type="journal article" date="2015" name="Nature">
        <title>rRNA introns, odd ribosomes, and small enigmatic genomes across a large radiation of phyla.</title>
        <authorList>
            <person name="Brown C.T."/>
            <person name="Hug L.A."/>
            <person name="Thomas B.C."/>
            <person name="Sharon I."/>
            <person name="Castelle C.J."/>
            <person name="Singh A."/>
            <person name="Wilkins M.J."/>
            <person name="Williams K.H."/>
            <person name="Banfield J.F."/>
        </authorList>
    </citation>
    <scope>NUCLEOTIDE SEQUENCE [LARGE SCALE GENOMIC DNA]</scope>
</reference>
<organism evidence="9 10">
    <name type="scientific">Candidatus Woesebacteria bacterium GW2011_GWA1_43_12</name>
    <dbReference type="NCBI Taxonomy" id="1618557"/>
    <lineage>
        <taxon>Bacteria</taxon>
        <taxon>Candidatus Woeseibacteriota</taxon>
    </lineage>
</organism>
<dbReference type="GO" id="GO:0071555">
    <property type="term" value="P:cell wall organization"/>
    <property type="evidence" value="ECO:0007669"/>
    <property type="project" value="UniProtKB-KW"/>
</dbReference>
<dbReference type="GO" id="GO:0051992">
    <property type="term" value="F:UDP-N-acetylmuramoyl-L-alanyl-D-glutamyl-meso-2,6-diaminopimelyl-D-alanyl-D-alanine:undecaprenyl-phosphate transferase activity"/>
    <property type="evidence" value="ECO:0007669"/>
    <property type="project" value="RHEA"/>
</dbReference>
<evidence type="ECO:0000256" key="2">
    <source>
        <dbReference type="ARBA" id="ARBA00005583"/>
    </source>
</evidence>
<evidence type="ECO:0000256" key="4">
    <source>
        <dbReference type="ARBA" id="ARBA00022692"/>
    </source>
</evidence>
<dbReference type="GO" id="GO:0008963">
    <property type="term" value="F:phospho-N-acetylmuramoyl-pentapeptide-transferase activity"/>
    <property type="evidence" value="ECO:0007669"/>
    <property type="project" value="UniProtKB-UniRule"/>
</dbReference>
<keyword evidence="7" id="KW-0573">Peptidoglycan synthesis</keyword>
<name>A0A0G1FUV3_9BACT</name>
<evidence type="ECO:0000256" key="1">
    <source>
        <dbReference type="ARBA" id="ARBA00004141"/>
    </source>
</evidence>
<dbReference type="GO" id="GO:0009252">
    <property type="term" value="P:peptidoglycan biosynthetic process"/>
    <property type="evidence" value="ECO:0007669"/>
    <property type="project" value="UniProtKB-UniRule"/>
</dbReference>
<dbReference type="GO" id="GO:0046872">
    <property type="term" value="F:metal ion binding"/>
    <property type="evidence" value="ECO:0007669"/>
    <property type="project" value="UniProtKB-KW"/>
</dbReference>
<comment type="cofactor">
    <cofactor evidence="7 8">
        <name>Mg(2+)</name>
        <dbReference type="ChEBI" id="CHEBI:18420"/>
    </cofactor>
</comment>
<evidence type="ECO:0000256" key="6">
    <source>
        <dbReference type="ARBA" id="ARBA00023136"/>
    </source>
</evidence>
<feature type="binding site" evidence="8">
    <location>
        <position position="194"/>
    </location>
    <ligand>
        <name>Mg(2+)</name>
        <dbReference type="ChEBI" id="CHEBI:18420"/>
    </ligand>
</feature>
<feature type="transmembrane region" description="Helical" evidence="7">
    <location>
        <begin position="325"/>
        <end position="345"/>
    </location>
</feature>
<keyword evidence="4 7" id="KW-0812">Transmembrane</keyword>
<dbReference type="CDD" id="cd06852">
    <property type="entry name" value="GT_MraY"/>
    <property type="match status" value="1"/>
</dbReference>
<feature type="transmembrane region" description="Helical" evidence="7">
    <location>
        <begin position="250"/>
        <end position="271"/>
    </location>
</feature>
<keyword evidence="7" id="KW-0961">Cell wall biogenesis/degradation</keyword>
<dbReference type="AlphaFoldDB" id="A0A0G1FUV3"/>
<dbReference type="PANTHER" id="PTHR22926">
    <property type="entry name" value="PHOSPHO-N-ACETYLMURAMOYL-PENTAPEPTIDE-TRANSFERASE"/>
    <property type="match status" value="1"/>
</dbReference>
<dbReference type="Pfam" id="PF00953">
    <property type="entry name" value="Glycos_transf_4"/>
    <property type="match status" value="1"/>
</dbReference>
<comment type="subcellular location">
    <subcellularLocation>
        <location evidence="7">Cell membrane</location>
        <topology evidence="7">Multi-pass membrane protein</topology>
    </subcellularLocation>
    <subcellularLocation>
        <location evidence="1">Membrane</location>
        <topology evidence="1">Multi-pass membrane protein</topology>
    </subcellularLocation>
</comment>
<comment type="catalytic activity">
    <reaction evidence="7">
        <text>UDP-N-acetyl-alpha-D-muramoyl-L-alanyl-gamma-D-glutamyl-meso-2,6-diaminopimeloyl-D-alanyl-D-alanine + di-trans,octa-cis-undecaprenyl phosphate = di-trans,octa-cis-undecaprenyl diphospho-N-acetyl-alpha-D-muramoyl-L-alanyl-D-glutamyl-meso-2,6-diaminopimeloyl-D-alanyl-D-alanine + UMP</text>
        <dbReference type="Rhea" id="RHEA:28386"/>
        <dbReference type="ChEBI" id="CHEBI:57865"/>
        <dbReference type="ChEBI" id="CHEBI:60392"/>
        <dbReference type="ChEBI" id="CHEBI:61386"/>
        <dbReference type="ChEBI" id="CHEBI:61387"/>
        <dbReference type="EC" id="2.7.8.13"/>
    </reaction>
</comment>
<feature type="transmembrane region" description="Helical" evidence="7">
    <location>
        <begin position="224"/>
        <end position="243"/>
    </location>
</feature>
<keyword evidence="3 7" id="KW-0808">Transferase</keyword>
<gene>
    <name evidence="7" type="primary">mraY</name>
    <name evidence="9" type="ORF">UV66_C0002G0055</name>
</gene>
<dbReference type="HAMAP" id="MF_00038">
    <property type="entry name" value="MraY"/>
    <property type="match status" value="1"/>
</dbReference>
<feature type="binding site" evidence="8">
    <location>
        <position position="254"/>
    </location>
    <ligand>
        <name>Mg(2+)</name>
        <dbReference type="ChEBI" id="CHEBI:18420"/>
    </ligand>
</feature>
<keyword evidence="7" id="KW-0132">Cell division</keyword>
<accession>A0A0G1FUV3</accession>
<dbReference type="InterPro" id="IPR018480">
    <property type="entry name" value="PNAcMuramoyl-5peptid_Trfase_CS"/>
</dbReference>
<dbReference type="UniPathway" id="UPA00219"/>
<dbReference type="EC" id="2.7.8.13" evidence="7"/>
<keyword evidence="6 7" id="KW-0472">Membrane</keyword>
<feature type="transmembrane region" description="Helical" evidence="7">
    <location>
        <begin position="171"/>
        <end position="192"/>
    </location>
</feature>
<dbReference type="InterPro" id="IPR000715">
    <property type="entry name" value="Glycosyl_transferase_4"/>
</dbReference>
<dbReference type="EMBL" id="LCFI01000002">
    <property type="protein sequence ID" value="KKS90578.1"/>
    <property type="molecule type" value="Genomic_DNA"/>
</dbReference>
<protein>
    <recommendedName>
        <fullName evidence="7">Phospho-N-acetylmuramoyl-pentapeptide-transferase</fullName>
        <ecNumber evidence="7">2.7.8.13</ecNumber>
    </recommendedName>
    <alternativeName>
        <fullName evidence="7">UDP-MurNAc-pentapeptide phosphotransferase</fullName>
    </alternativeName>
</protein>
<proteinExistence type="inferred from homology"/>
<sequence>MVLYLGLLIFSFVISSIAVVPFINLLYSLKFRRRNQLKIIQKTETYKPFIRWHKLHNWKSGTPVGGGLLVIGVVTLLYLLLFPLMSKLGVYISTSYPIVQELQILFFTFLSFGALGLYDDVIKFFGIPKQGIFGIRTRTKFIIQWLLAIIIAVMLYQNLHIQIVNIPLFGVVNLGLWYIPFAAFVIVTFVNAFNITDGLDGLSCGLFLFALGAFWVIAGSSLDTVLSTFIALFIGSMMAFLYFNVFPARVWLGDVGALSFGATLAVIGLLLGKVVAVFVVSGIFLVDGGSSLIQILSWRIFNRRVFEIAPLHHLLEIRGWEEPKIVMRAWLAGLMLAIFGLWLALL</sequence>